<proteinExistence type="predicted"/>
<comment type="caution">
    <text evidence="2">The sequence shown here is derived from an EMBL/GenBank/DDBJ whole genome shotgun (WGS) entry which is preliminary data.</text>
</comment>
<keyword evidence="3" id="KW-1185">Reference proteome</keyword>
<evidence type="ECO:0000313" key="2">
    <source>
        <dbReference type="EMBL" id="PRZ18818.1"/>
    </source>
</evidence>
<dbReference type="Proteomes" id="UP000238217">
    <property type="component" value="Unassembled WGS sequence"/>
</dbReference>
<dbReference type="OrthoDB" id="5517693at2"/>
<dbReference type="AlphaFoldDB" id="A0A2T0YSP2"/>
<accession>A0A2T0YSP2</accession>
<gene>
    <name evidence="2" type="ORF">BCL67_101126</name>
</gene>
<feature type="compositionally biased region" description="Polar residues" evidence="1">
    <location>
        <begin position="411"/>
        <end position="425"/>
    </location>
</feature>
<protein>
    <submittedName>
        <fullName evidence="2">Transcriptional regulator, AbiEi antitoxin, Type IV TA system</fullName>
    </submittedName>
</protein>
<reference evidence="2 3" key="1">
    <citation type="submission" date="2018-03" db="EMBL/GenBank/DDBJ databases">
        <title>Comparative analysis of microorganisms from saline springs in Andes Mountain Range, Colombia.</title>
        <authorList>
            <person name="Rubin E."/>
        </authorList>
    </citation>
    <scope>NUCLEOTIDE SEQUENCE [LARGE SCALE GENOMIC DNA]</scope>
    <source>
        <strain evidence="2 3">CG 35</strain>
    </source>
</reference>
<dbReference type="EMBL" id="PVTY01000001">
    <property type="protein sequence ID" value="PRZ18818.1"/>
    <property type="molecule type" value="Genomic_DNA"/>
</dbReference>
<sequence length="425" mass="46907">MTRNASTDLDVPEPIRLIRSAWQPDDLHSATRLSARVAAAELLRVRRGIYVDADAWVSSPPWIRAQIAVAAMAHRRPNSLFCRESALLLHGLPLTTPPPHVTLRTQDPSLVGIGRREPMTGTTSAERWLTAYETRYPHDGPTPAALLNVPTRRFETVLPRGMTRGAAREAQRCGELRQAQMRLPASVLPAVTGPETGYWVEPLELALPDAVSRLDFPEAVAVVDAFLAQRTQDQLAAPPGVSTDPLTWGDTFLSPRLSKRWRTALSFADARAESPGESVSRAVIHQLGFAAPNLQVWIGTDVGDERVDFEWIVEHGSRTGSSRRRIVGEFDGLGKYFDEALLQGRSAKEVHYAEKLREDAIRRTGRGLIRWDWTDLSHPEALAAKLLQAGVPRVRPAPHPGWLRFPVRTSGPENATTQEEGVSSG</sequence>
<organism evidence="2 3">
    <name type="scientific">Nesterenkonia sandarakina</name>
    <dbReference type="NCBI Taxonomy" id="272918"/>
    <lineage>
        <taxon>Bacteria</taxon>
        <taxon>Bacillati</taxon>
        <taxon>Actinomycetota</taxon>
        <taxon>Actinomycetes</taxon>
        <taxon>Micrococcales</taxon>
        <taxon>Micrococcaceae</taxon>
        <taxon>Nesterenkonia</taxon>
    </lineage>
</organism>
<dbReference type="RefSeq" id="WP_146131040.1">
    <property type="nucleotide sequence ID" value="NZ_PVTY01000001.1"/>
</dbReference>
<name>A0A2T0YSP2_9MICC</name>
<evidence type="ECO:0000256" key="1">
    <source>
        <dbReference type="SAM" id="MobiDB-lite"/>
    </source>
</evidence>
<evidence type="ECO:0000313" key="3">
    <source>
        <dbReference type="Proteomes" id="UP000238217"/>
    </source>
</evidence>
<feature type="region of interest" description="Disordered" evidence="1">
    <location>
        <begin position="406"/>
        <end position="425"/>
    </location>
</feature>